<evidence type="ECO:0000313" key="2">
    <source>
        <dbReference type="Proteomes" id="UP000472335"/>
    </source>
</evidence>
<protein>
    <submittedName>
        <fullName evidence="1">Uncharacterized protein</fullName>
    </submittedName>
</protein>
<proteinExistence type="predicted"/>
<gene>
    <name evidence="1" type="ORF">G5C60_35405</name>
</gene>
<name>A0A6G4VFL3_9ACTN</name>
<dbReference type="InterPro" id="IPR036291">
    <property type="entry name" value="NAD(P)-bd_dom_sf"/>
</dbReference>
<evidence type="ECO:0000313" key="1">
    <source>
        <dbReference type="EMBL" id="NGO12761.1"/>
    </source>
</evidence>
<organism evidence="1 2">
    <name type="scientific">Streptomyces scabichelini</name>
    <dbReference type="NCBI Taxonomy" id="2711217"/>
    <lineage>
        <taxon>Bacteria</taxon>
        <taxon>Bacillati</taxon>
        <taxon>Actinomycetota</taxon>
        <taxon>Actinomycetes</taxon>
        <taxon>Kitasatosporales</taxon>
        <taxon>Streptomycetaceae</taxon>
        <taxon>Streptomyces</taxon>
    </lineage>
</organism>
<sequence length="26" mass="2759">MLFLASEGASYVNGQEIRVDGGWSAT</sequence>
<dbReference type="AlphaFoldDB" id="A0A6G4VFL3"/>
<dbReference type="Proteomes" id="UP000472335">
    <property type="component" value="Unassembled WGS sequence"/>
</dbReference>
<dbReference type="Gene3D" id="3.40.50.720">
    <property type="entry name" value="NAD(P)-binding Rossmann-like Domain"/>
    <property type="match status" value="1"/>
</dbReference>
<keyword evidence="2" id="KW-1185">Reference proteome</keyword>
<accession>A0A6G4VFL3</accession>
<comment type="caution">
    <text evidence="1">The sequence shown here is derived from an EMBL/GenBank/DDBJ whole genome shotgun (WGS) entry which is preliminary data.</text>
</comment>
<reference evidence="1 2" key="1">
    <citation type="submission" date="2020-02" db="EMBL/GenBank/DDBJ databases">
        <title>Whole-genome analyses of novel actinobacteria.</title>
        <authorList>
            <person name="Sahin N."/>
            <person name="Gencbay T."/>
        </authorList>
    </citation>
    <scope>NUCLEOTIDE SEQUENCE [LARGE SCALE GENOMIC DNA]</scope>
    <source>
        <strain evidence="1 2">HC44</strain>
    </source>
</reference>
<dbReference type="SUPFAM" id="SSF51735">
    <property type="entry name" value="NAD(P)-binding Rossmann-fold domains"/>
    <property type="match status" value="1"/>
</dbReference>
<dbReference type="EMBL" id="JAAKZY010000154">
    <property type="protein sequence ID" value="NGO12761.1"/>
    <property type="molecule type" value="Genomic_DNA"/>
</dbReference>